<evidence type="ECO:0000256" key="1">
    <source>
        <dbReference type="SAM" id="MobiDB-lite"/>
    </source>
</evidence>
<name>I6EG61_SHIBO</name>
<organism evidence="2 3">
    <name type="scientific">Shigella boydii 4444-74</name>
    <dbReference type="NCBI Taxonomy" id="766140"/>
    <lineage>
        <taxon>Bacteria</taxon>
        <taxon>Pseudomonadati</taxon>
        <taxon>Pseudomonadota</taxon>
        <taxon>Gammaproteobacteria</taxon>
        <taxon>Enterobacterales</taxon>
        <taxon>Enterobacteriaceae</taxon>
        <taxon>Shigella</taxon>
    </lineage>
</organism>
<protein>
    <submittedName>
        <fullName evidence="2">Putative transposase</fullName>
    </submittedName>
</protein>
<sequence>MSGSAFAVTHHAFSSGAGRTSDGNGSHASTLKSPSYTKSVSWQHYQNIITR</sequence>
<feature type="compositionally biased region" description="Polar residues" evidence="1">
    <location>
        <begin position="17"/>
        <end position="38"/>
    </location>
</feature>
<reference evidence="2 3" key="1">
    <citation type="submission" date="2012-03" db="EMBL/GenBank/DDBJ databases">
        <authorList>
            <person name="Rasko D."/>
            <person name="Redman J."/>
            <person name="Daugherty S.C."/>
            <person name="Tallon L."/>
            <person name="Sadzewicz L."/>
            <person name="Jones K."/>
            <person name="Santana-Cruz I."/>
            <person name="Liu X."/>
        </authorList>
    </citation>
    <scope>NUCLEOTIDE SEQUENCE [LARGE SCALE GENOMIC DNA]</scope>
    <source>
        <strain evidence="2 3">4444-74</strain>
    </source>
</reference>
<evidence type="ECO:0000313" key="3">
    <source>
        <dbReference type="Proteomes" id="UP000004199"/>
    </source>
</evidence>
<evidence type="ECO:0000313" key="2">
    <source>
        <dbReference type="EMBL" id="EIQ43003.1"/>
    </source>
</evidence>
<accession>I6EG61</accession>
<feature type="region of interest" description="Disordered" evidence="1">
    <location>
        <begin position="13"/>
        <end position="38"/>
    </location>
</feature>
<dbReference type="Proteomes" id="UP000004199">
    <property type="component" value="Unassembled WGS sequence"/>
</dbReference>
<comment type="caution">
    <text evidence="2">The sequence shown here is derived from an EMBL/GenBank/DDBJ whole genome shotgun (WGS) entry which is preliminary data.</text>
</comment>
<gene>
    <name evidence="2" type="ORF">SB444474_1184</name>
</gene>
<dbReference type="EMBL" id="AKNB01000201">
    <property type="protein sequence ID" value="EIQ43003.1"/>
    <property type="molecule type" value="Genomic_DNA"/>
</dbReference>
<dbReference type="AlphaFoldDB" id="I6EG61"/>
<proteinExistence type="predicted"/>